<keyword evidence="3" id="KW-1185">Reference proteome</keyword>
<accession>A0A2Z2NQ45</accession>
<feature type="region of interest" description="Disordered" evidence="1">
    <location>
        <begin position="1"/>
        <end position="20"/>
    </location>
</feature>
<dbReference type="OrthoDB" id="9784230at2"/>
<dbReference type="RefSeq" id="WP_088917435.1">
    <property type="nucleotide sequence ID" value="NZ_CP018632.1"/>
</dbReference>
<dbReference type="AlphaFoldDB" id="A0A2Z2NQ45"/>
<evidence type="ECO:0000313" key="2">
    <source>
        <dbReference type="EMBL" id="ASJ72081.1"/>
    </source>
</evidence>
<dbReference type="Proteomes" id="UP000250079">
    <property type="component" value="Chromosome"/>
</dbReference>
<name>A0A2Z2NQ45_9GAMM</name>
<evidence type="ECO:0000256" key="1">
    <source>
        <dbReference type="SAM" id="MobiDB-lite"/>
    </source>
</evidence>
<dbReference type="EMBL" id="CP018632">
    <property type="protein sequence ID" value="ASJ72081.1"/>
    <property type="molecule type" value="Genomic_DNA"/>
</dbReference>
<sequence length="126" mass="14014">MTPLPSTVSPLNQTTSPPINNWAAHPHNIECRSHGFDAANDFVGGNWNPGWIGKIGVELPDAVSLILAPYAPDDMVPSIEDLRQKMTADDIEVSVEFDGEELPAMFQKVSRYKRFHLLTDNLQLNE</sequence>
<protein>
    <submittedName>
        <fullName evidence="2">Uncharacterized protein</fullName>
    </submittedName>
</protein>
<gene>
    <name evidence="2" type="ORF">IMCC3135_09935</name>
</gene>
<proteinExistence type="predicted"/>
<evidence type="ECO:0000313" key="3">
    <source>
        <dbReference type="Proteomes" id="UP000250079"/>
    </source>
</evidence>
<reference evidence="2 3" key="1">
    <citation type="submission" date="2016-12" db="EMBL/GenBank/DDBJ databases">
        <authorList>
            <person name="Song W.-J."/>
            <person name="Kurnit D.M."/>
        </authorList>
    </citation>
    <scope>NUCLEOTIDE SEQUENCE [LARGE SCALE GENOMIC DNA]</scope>
    <source>
        <strain evidence="2 3">IMCC3135</strain>
    </source>
</reference>
<feature type="compositionally biased region" description="Polar residues" evidence="1">
    <location>
        <begin position="1"/>
        <end position="19"/>
    </location>
</feature>
<dbReference type="KEGG" id="gai:IMCC3135_09935"/>
<organism evidence="2 3">
    <name type="scientific">Granulosicoccus antarcticus IMCC3135</name>
    <dbReference type="NCBI Taxonomy" id="1192854"/>
    <lineage>
        <taxon>Bacteria</taxon>
        <taxon>Pseudomonadati</taxon>
        <taxon>Pseudomonadota</taxon>
        <taxon>Gammaproteobacteria</taxon>
        <taxon>Chromatiales</taxon>
        <taxon>Granulosicoccaceae</taxon>
        <taxon>Granulosicoccus</taxon>
    </lineage>
</organism>